<gene>
    <name evidence="1" type="ORF">SAMN06295916_0258</name>
</gene>
<evidence type="ECO:0008006" key="3">
    <source>
        <dbReference type="Google" id="ProtNLM"/>
    </source>
</evidence>
<dbReference type="Pfam" id="PF12915">
    <property type="entry name" value="DUF3833"/>
    <property type="match status" value="1"/>
</dbReference>
<dbReference type="InterPro" id="IPR024409">
    <property type="entry name" value="DUF3833"/>
</dbReference>
<dbReference type="RefSeq" id="WP_088812106.1">
    <property type="nucleotide sequence ID" value="NZ_FYEX01000001.1"/>
</dbReference>
<dbReference type="Proteomes" id="UP000197215">
    <property type="component" value="Unassembled WGS sequence"/>
</dbReference>
<evidence type="ECO:0000313" key="1">
    <source>
        <dbReference type="EMBL" id="SNC60346.1"/>
    </source>
</evidence>
<reference evidence="1 2" key="1">
    <citation type="submission" date="2017-06" db="EMBL/GenBank/DDBJ databases">
        <authorList>
            <person name="Kim H.J."/>
            <person name="Triplett B.A."/>
        </authorList>
    </citation>
    <scope>NUCLEOTIDE SEQUENCE [LARGE SCALE GENOMIC DNA]</scope>
    <source>
        <strain evidence="1 2">MWH-VicM1</strain>
    </source>
</reference>
<dbReference type="EMBL" id="FYEX01000001">
    <property type="protein sequence ID" value="SNC60346.1"/>
    <property type="molecule type" value="Genomic_DNA"/>
</dbReference>
<accession>A0A212T3C1</accession>
<protein>
    <recommendedName>
        <fullName evidence="3">Lipoprotein</fullName>
    </recommendedName>
</protein>
<evidence type="ECO:0000313" key="2">
    <source>
        <dbReference type="Proteomes" id="UP000197215"/>
    </source>
</evidence>
<organism evidence="1 2">
    <name type="scientific">Polynucleobacter victoriensis</name>
    <dbReference type="NCBI Taxonomy" id="2049319"/>
    <lineage>
        <taxon>Bacteria</taxon>
        <taxon>Pseudomonadati</taxon>
        <taxon>Pseudomonadota</taxon>
        <taxon>Betaproteobacteria</taxon>
        <taxon>Burkholderiales</taxon>
        <taxon>Burkholderiaceae</taxon>
        <taxon>Polynucleobacter</taxon>
    </lineage>
</organism>
<proteinExistence type="predicted"/>
<sequence length="185" mass="20767">MKYSLRRIICSSVATLTGLTLWGCSGPQVQRYANESPKLDMAEYFNGTIDAYGIFTDRKGEVVKRFKVIIDAKWETKDGKKVGTLDEDFTYSDGTKQRRVWTLTETAPGVYSGTAGDVIGQAEGSVAGNALNWSYTLALPVDGTTYHVQFNDWMYLMDQKVMLNKAQMSKFGIYLGEVTLSFYKR</sequence>
<keyword evidence="2" id="KW-1185">Reference proteome</keyword>
<name>A0A212T3C1_9BURK</name>
<dbReference type="OrthoDB" id="5296954at2"/>
<dbReference type="AlphaFoldDB" id="A0A212T3C1"/>